<organism evidence="1">
    <name type="scientific">Metalysinibacillus saudimassiliensis</name>
    <dbReference type="NCBI Taxonomy" id="1461583"/>
    <lineage>
        <taxon>Bacteria</taxon>
        <taxon>Bacillati</taxon>
        <taxon>Bacillota</taxon>
        <taxon>Bacilli</taxon>
        <taxon>Bacillales</taxon>
        <taxon>Caryophanaceae</taxon>
        <taxon>Metalysinibacillus</taxon>
    </lineage>
</organism>
<dbReference type="InterPro" id="IPR052767">
    <property type="entry name" value="Bact_com_dev_regulator"/>
</dbReference>
<dbReference type="PANTHER" id="PTHR38448">
    <property type="entry name" value="REGULATORY PROTEIN YLBF-RELATED"/>
    <property type="match status" value="1"/>
</dbReference>
<dbReference type="InterPro" id="IPR023378">
    <property type="entry name" value="YheA/YmcA-like_dom_sf"/>
</dbReference>
<sequence length="145" mass="16204">MMMTSEWAFILDEVDELNAMIDASQLAKNLREARDAVYKDEQLVAQIRAFQYMKEQYEDVQRFGKYHPDYSKVMKEIRQQKRALDLHDLVANLRLAENDFQALLDEIGLLIGMSVSPSVKVETDSLLTSSCGTGCGTGGGCACSA</sequence>
<dbReference type="Pfam" id="PF06133">
    <property type="entry name" value="Com_YlbF"/>
    <property type="match status" value="1"/>
</dbReference>
<accession>A0A078MAS9</accession>
<evidence type="ECO:0000313" key="1">
    <source>
        <dbReference type="EMBL" id="CEA02527.1"/>
    </source>
</evidence>
<dbReference type="Gene3D" id="1.20.1500.10">
    <property type="entry name" value="YheA/YmcA-like"/>
    <property type="match status" value="1"/>
</dbReference>
<gene>
    <name evidence="1" type="ORF">BN1050_01287</name>
</gene>
<dbReference type="PATRIC" id="fig|1461583.4.peg.1246"/>
<dbReference type="AlphaFoldDB" id="A0A078MAS9"/>
<dbReference type="InterPro" id="IPR010368">
    <property type="entry name" value="Com_YlbF"/>
</dbReference>
<dbReference type="HOGENOM" id="CLU_114090_0_0_9"/>
<protein>
    <recommendedName>
        <fullName evidence="2">Regulatory protein YlbF</fullName>
    </recommendedName>
</protein>
<dbReference type="PANTHER" id="PTHR38448:SF2">
    <property type="entry name" value="REGULATORY PROTEIN YLBF"/>
    <property type="match status" value="1"/>
</dbReference>
<dbReference type="SUPFAM" id="SSF158622">
    <property type="entry name" value="YheA/YmcA-like"/>
    <property type="match status" value="1"/>
</dbReference>
<dbReference type="EMBL" id="LN483074">
    <property type="protein sequence ID" value="CEA02527.1"/>
    <property type="molecule type" value="Genomic_DNA"/>
</dbReference>
<evidence type="ECO:0008006" key="2">
    <source>
        <dbReference type="Google" id="ProtNLM"/>
    </source>
</evidence>
<name>A0A078MAS9_9BACL</name>
<reference evidence="1" key="1">
    <citation type="submission" date="2014-07" db="EMBL/GenBank/DDBJ databases">
        <authorList>
            <person name="Urmite Genomes Urmite Genomes"/>
        </authorList>
    </citation>
    <scope>NUCLEOTIDE SEQUENCE</scope>
    <source>
        <strain evidence="1">13S34_air</strain>
    </source>
</reference>
<proteinExistence type="predicted"/>